<dbReference type="InterPro" id="IPR036317">
    <property type="entry name" value="Cullin_homology_sf"/>
</dbReference>
<dbReference type="InterPro" id="IPR016158">
    <property type="entry name" value="Cullin_homology"/>
</dbReference>
<dbReference type="InterPro" id="IPR059120">
    <property type="entry name" value="Cullin-like_AB"/>
</dbReference>
<dbReference type="SUPFAM" id="SSF75632">
    <property type="entry name" value="Cullin homology domain"/>
    <property type="match status" value="1"/>
</dbReference>
<evidence type="ECO:0000256" key="2">
    <source>
        <dbReference type="ARBA" id="ARBA00022843"/>
    </source>
</evidence>
<dbReference type="InterPro" id="IPR036388">
    <property type="entry name" value="WH-like_DNA-bd_sf"/>
</dbReference>
<evidence type="ECO:0000256" key="5">
    <source>
        <dbReference type="SAM" id="MobiDB-lite"/>
    </source>
</evidence>
<evidence type="ECO:0000313" key="7">
    <source>
        <dbReference type="EMBL" id="KIR77804.1"/>
    </source>
</evidence>
<evidence type="ECO:0000313" key="8">
    <source>
        <dbReference type="Proteomes" id="UP000054272"/>
    </source>
</evidence>
<dbReference type="PROSITE" id="PS01256">
    <property type="entry name" value="CULLIN_1"/>
    <property type="match status" value="1"/>
</dbReference>
<sequence>MAMSMGAAKRGKPRIRPPKKIGPDTSIKDTWAKLAAAIREIQNHNASRLSFEEHYRYAYNLVLFKHGDQLYNGVRTLVVEHLDRLADEKIVPTFPRSGGTRGAGKLGGGAEAVERATEGDRFLKAVKGVWEDHTGSMRKLKDVLKYMAMHAPTAGVPPVYDLGLSLFLIHIIRRPTIHTHLISTLLSQVQLEREGFTITRSTVRECIDILLRLHVPEREGGASVYQQDFEPEFLRRSGEWYEYEAGEKLVKGDASLYLSNVSRRLAEEHDRTIHYLSPATLPHLQSLLIASLLTPHLTTILNMPGSGLVQMVDKDRYGDLKRLYELFGKVPADQGVEALKKAIRLDIDARGKSINSTTLLLPPSSSSQETKPKPTPPLTLALQWVHAILLLFDKYTLILSSSFASSLALQSTINSSFQNVINAHPRAPEFLSLYIDETLKKGKGAKGVGGGVTEEEVEEAKEKTIRIFRFLTDKDKFERYYKNHLARRLLSGKSVGGDAEQEMVGRLKKEVGFQFTHRLEGMFTDMRLSDEAAHIFGNDPRYSIPFTLHVSVLTSSNWPPSTLLSLPLTFPPPLLPALERYQTFYDSRHSGRRLTWQGLLGSADLKVRTRKGTWEVNLSTLCMVVLLAFSDLGAGATLSYADLQAQTSLPDAELGRTLQSLACGKHRLLVKHPKGRDIGKDDTFEFNDSFSSPLARIKILQIASSSSSSSSSSTTSAPPGTSIGGGVENAQEREETERQIDEERKHQIEACIVRIMKDRKTMRHNDLVSEVAHQLAKRFVAAVPMIKKRIEGLIDREYLERTEDMGSYRYLA</sequence>
<feature type="compositionally biased region" description="Low complexity" evidence="5">
    <location>
        <begin position="706"/>
        <end position="716"/>
    </location>
</feature>
<feature type="domain" description="Cullin family profile" evidence="6">
    <location>
        <begin position="426"/>
        <end position="662"/>
    </location>
</feature>
<evidence type="ECO:0000259" key="6">
    <source>
        <dbReference type="PROSITE" id="PS50069"/>
    </source>
</evidence>
<keyword evidence="2" id="KW-0832">Ubl conjugation</keyword>
<reference evidence="7 8" key="1">
    <citation type="submission" date="2015-01" db="EMBL/GenBank/DDBJ databases">
        <title>The Genome Sequence of Cryptococcus gattii EJB2.</title>
        <authorList>
            <consortium name="The Broad Institute Genomics Platform"/>
            <person name="Cuomo C."/>
            <person name="Litvintseva A."/>
            <person name="Chen Y."/>
            <person name="Heitman J."/>
            <person name="Sun S."/>
            <person name="Springer D."/>
            <person name="Dromer F."/>
            <person name="Young S."/>
            <person name="Zeng Q."/>
            <person name="Gargeya S."/>
            <person name="Abouelleil A."/>
            <person name="Alvarado L."/>
            <person name="Chapman S.B."/>
            <person name="Gainer-Dewar J."/>
            <person name="Goldberg J."/>
            <person name="Griggs A."/>
            <person name="Gujja S."/>
            <person name="Hansen M."/>
            <person name="Howarth C."/>
            <person name="Imamovic A."/>
            <person name="Larimer J."/>
            <person name="Murphy C."/>
            <person name="Naylor J."/>
            <person name="Pearson M."/>
            <person name="Priest M."/>
            <person name="Roberts A."/>
            <person name="Saif S."/>
            <person name="Shea T."/>
            <person name="Sykes S."/>
            <person name="Wortman J."/>
            <person name="Nusbaum C."/>
            <person name="Birren B."/>
        </authorList>
    </citation>
    <scope>NUCLEOTIDE SEQUENCE [LARGE SCALE GENOMIC DNA]</scope>
    <source>
        <strain evidence="7 8">EJB2</strain>
    </source>
</reference>
<dbReference type="InterPro" id="IPR019559">
    <property type="entry name" value="Cullin_neddylation_domain"/>
</dbReference>
<accession>A0ABR5BQ76</accession>
<dbReference type="SUPFAM" id="SSF46785">
    <property type="entry name" value="Winged helix' DNA-binding domain"/>
    <property type="match status" value="1"/>
</dbReference>
<proteinExistence type="inferred from homology"/>
<organism evidence="7 8">
    <name type="scientific">Cryptococcus gattii EJB2</name>
    <dbReference type="NCBI Taxonomy" id="1296103"/>
    <lineage>
        <taxon>Eukaryota</taxon>
        <taxon>Fungi</taxon>
        <taxon>Dikarya</taxon>
        <taxon>Basidiomycota</taxon>
        <taxon>Agaricomycotina</taxon>
        <taxon>Tremellomycetes</taxon>
        <taxon>Tremellales</taxon>
        <taxon>Cryptococcaceae</taxon>
        <taxon>Cryptococcus</taxon>
        <taxon>Cryptococcus gattii species complex</taxon>
    </lineage>
</organism>
<name>A0ABR5BQ76_9TREE</name>
<dbReference type="Proteomes" id="UP000054272">
    <property type="component" value="Unassembled WGS sequence"/>
</dbReference>
<dbReference type="PROSITE" id="PS50069">
    <property type="entry name" value="CULLIN_2"/>
    <property type="match status" value="1"/>
</dbReference>
<dbReference type="Pfam" id="PF00888">
    <property type="entry name" value="Cullin"/>
    <property type="match status" value="1"/>
</dbReference>
<protein>
    <submittedName>
        <fullName evidence="7">Cullin 3</fullName>
    </submittedName>
</protein>
<dbReference type="InterPro" id="IPR001373">
    <property type="entry name" value="Cullin_N"/>
</dbReference>
<dbReference type="InterPro" id="IPR036390">
    <property type="entry name" value="WH_DNA-bd_sf"/>
</dbReference>
<dbReference type="SUPFAM" id="SSF74788">
    <property type="entry name" value="Cullin repeat-like"/>
    <property type="match status" value="1"/>
</dbReference>
<gene>
    <name evidence="7" type="ORF">I306_05036</name>
</gene>
<evidence type="ECO:0000256" key="3">
    <source>
        <dbReference type="PROSITE-ProRule" id="PRU00330"/>
    </source>
</evidence>
<dbReference type="Pfam" id="PF10557">
    <property type="entry name" value="Cullin_Nedd8"/>
    <property type="match status" value="1"/>
</dbReference>
<dbReference type="PANTHER" id="PTHR11932">
    <property type="entry name" value="CULLIN"/>
    <property type="match status" value="1"/>
</dbReference>
<dbReference type="SMART" id="SM00182">
    <property type="entry name" value="CULLIN"/>
    <property type="match status" value="1"/>
</dbReference>
<dbReference type="Pfam" id="PF26557">
    <property type="entry name" value="Cullin_AB"/>
    <property type="match status" value="1"/>
</dbReference>
<dbReference type="Gene3D" id="3.30.230.130">
    <property type="entry name" value="Cullin, Chain C, Domain 2"/>
    <property type="match status" value="1"/>
</dbReference>
<evidence type="ECO:0000256" key="1">
    <source>
        <dbReference type="ARBA" id="ARBA00006019"/>
    </source>
</evidence>
<dbReference type="InterPro" id="IPR016157">
    <property type="entry name" value="Cullin_CS"/>
</dbReference>
<dbReference type="InterPro" id="IPR045093">
    <property type="entry name" value="Cullin"/>
</dbReference>
<feature type="compositionally biased region" description="Basic residues" evidence="5">
    <location>
        <begin position="9"/>
        <end position="19"/>
    </location>
</feature>
<dbReference type="Gene3D" id="1.20.1310.10">
    <property type="entry name" value="Cullin Repeats"/>
    <property type="match status" value="4"/>
</dbReference>
<dbReference type="SMART" id="SM00884">
    <property type="entry name" value="Cullin_Nedd8"/>
    <property type="match status" value="1"/>
</dbReference>
<dbReference type="Gene3D" id="1.10.10.10">
    <property type="entry name" value="Winged helix-like DNA-binding domain superfamily/Winged helix DNA-binding domain"/>
    <property type="match status" value="1"/>
</dbReference>
<evidence type="ECO:0000256" key="4">
    <source>
        <dbReference type="RuleBase" id="RU003829"/>
    </source>
</evidence>
<comment type="similarity">
    <text evidence="1 3 4">Belongs to the cullin family.</text>
</comment>
<feature type="region of interest" description="Disordered" evidence="5">
    <location>
        <begin position="706"/>
        <end position="743"/>
    </location>
</feature>
<feature type="compositionally biased region" description="Basic and acidic residues" evidence="5">
    <location>
        <begin position="730"/>
        <end position="743"/>
    </location>
</feature>
<dbReference type="EMBL" id="KN848736">
    <property type="protein sequence ID" value="KIR77804.1"/>
    <property type="molecule type" value="Genomic_DNA"/>
</dbReference>
<keyword evidence="8" id="KW-1185">Reference proteome</keyword>
<feature type="region of interest" description="Disordered" evidence="5">
    <location>
        <begin position="1"/>
        <end position="23"/>
    </location>
</feature>
<dbReference type="InterPro" id="IPR016159">
    <property type="entry name" value="Cullin_repeat-like_dom_sf"/>
</dbReference>